<dbReference type="InterPro" id="IPR050638">
    <property type="entry name" value="AA-Vitamin_Transporters"/>
</dbReference>
<dbReference type="GO" id="GO:0016020">
    <property type="term" value="C:membrane"/>
    <property type="evidence" value="ECO:0007669"/>
    <property type="project" value="UniProtKB-SubCell"/>
</dbReference>
<dbReference type="EMBL" id="WBKB01000014">
    <property type="protein sequence ID" value="KAB1640566.1"/>
    <property type="molecule type" value="Genomic_DNA"/>
</dbReference>
<organism evidence="8 9">
    <name type="scientific">Gulosibacter chungangensis</name>
    <dbReference type="NCBI Taxonomy" id="979746"/>
    <lineage>
        <taxon>Bacteria</taxon>
        <taxon>Bacillati</taxon>
        <taxon>Actinomycetota</taxon>
        <taxon>Actinomycetes</taxon>
        <taxon>Micrococcales</taxon>
        <taxon>Microbacteriaceae</taxon>
        <taxon>Gulosibacter</taxon>
    </lineage>
</organism>
<dbReference type="RefSeq" id="WP_158053461.1">
    <property type="nucleotide sequence ID" value="NZ_WBKB01000014.1"/>
</dbReference>
<dbReference type="PANTHER" id="PTHR32322">
    <property type="entry name" value="INNER MEMBRANE TRANSPORTER"/>
    <property type="match status" value="1"/>
</dbReference>
<feature type="transmembrane region" description="Helical" evidence="6">
    <location>
        <begin position="46"/>
        <end position="63"/>
    </location>
</feature>
<evidence type="ECO:0000256" key="4">
    <source>
        <dbReference type="ARBA" id="ARBA00022989"/>
    </source>
</evidence>
<feature type="transmembrane region" description="Helical" evidence="6">
    <location>
        <begin position="157"/>
        <end position="178"/>
    </location>
</feature>
<keyword evidence="5 6" id="KW-0472">Membrane</keyword>
<evidence type="ECO:0000313" key="8">
    <source>
        <dbReference type="EMBL" id="KAB1640566.1"/>
    </source>
</evidence>
<feature type="transmembrane region" description="Helical" evidence="6">
    <location>
        <begin position="131"/>
        <end position="151"/>
    </location>
</feature>
<feature type="domain" description="EamA" evidence="7">
    <location>
        <begin position="159"/>
        <end position="292"/>
    </location>
</feature>
<evidence type="ECO:0000256" key="1">
    <source>
        <dbReference type="ARBA" id="ARBA00004141"/>
    </source>
</evidence>
<keyword evidence="9" id="KW-1185">Reference proteome</keyword>
<keyword evidence="4 6" id="KW-1133">Transmembrane helix</keyword>
<dbReference type="PANTHER" id="PTHR32322:SF2">
    <property type="entry name" value="EAMA DOMAIN-CONTAINING PROTEIN"/>
    <property type="match status" value="1"/>
</dbReference>
<dbReference type="Proteomes" id="UP000433493">
    <property type="component" value="Unassembled WGS sequence"/>
</dbReference>
<feature type="domain" description="EamA" evidence="7">
    <location>
        <begin position="20"/>
        <end position="147"/>
    </location>
</feature>
<evidence type="ECO:0000256" key="5">
    <source>
        <dbReference type="ARBA" id="ARBA00023136"/>
    </source>
</evidence>
<dbReference type="InterPro" id="IPR000620">
    <property type="entry name" value="EamA_dom"/>
</dbReference>
<accession>A0A7J5B7F8</accession>
<evidence type="ECO:0000313" key="9">
    <source>
        <dbReference type="Proteomes" id="UP000433493"/>
    </source>
</evidence>
<dbReference type="AlphaFoldDB" id="A0A7J5B7F8"/>
<reference evidence="8 9" key="1">
    <citation type="submission" date="2019-09" db="EMBL/GenBank/DDBJ databases">
        <title>Phylogeny of genus Pseudoclavibacter and closely related genus.</title>
        <authorList>
            <person name="Li Y."/>
        </authorList>
    </citation>
    <scope>NUCLEOTIDE SEQUENCE [LARGE SCALE GENOMIC DNA]</scope>
    <source>
        <strain evidence="8 9">KCTC 13959</strain>
    </source>
</reference>
<comment type="similarity">
    <text evidence="2">Belongs to the EamA transporter family.</text>
</comment>
<feature type="transmembrane region" description="Helical" evidence="6">
    <location>
        <begin position="217"/>
        <end position="240"/>
    </location>
</feature>
<feature type="transmembrane region" description="Helical" evidence="6">
    <location>
        <begin position="252"/>
        <end position="270"/>
    </location>
</feature>
<name>A0A7J5B7F8_9MICO</name>
<evidence type="ECO:0000256" key="2">
    <source>
        <dbReference type="ARBA" id="ARBA00007362"/>
    </source>
</evidence>
<feature type="transmembrane region" description="Helical" evidence="6">
    <location>
        <begin position="104"/>
        <end position="124"/>
    </location>
</feature>
<keyword evidence="3 6" id="KW-0812">Transmembrane</keyword>
<comment type="subcellular location">
    <subcellularLocation>
        <location evidence="1">Membrane</location>
        <topology evidence="1">Multi-pass membrane protein</topology>
    </subcellularLocation>
</comment>
<comment type="caution">
    <text evidence="8">The sequence shown here is derived from an EMBL/GenBank/DDBJ whole genome shotgun (WGS) entry which is preliminary data.</text>
</comment>
<dbReference type="OrthoDB" id="4630069at2"/>
<dbReference type="InterPro" id="IPR037185">
    <property type="entry name" value="EmrE-like"/>
</dbReference>
<dbReference type="SUPFAM" id="SSF103481">
    <property type="entry name" value="Multidrug resistance efflux transporter EmrE"/>
    <property type="match status" value="2"/>
</dbReference>
<evidence type="ECO:0000256" key="3">
    <source>
        <dbReference type="ARBA" id="ARBA00022692"/>
    </source>
</evidence>
<dbReference type="Pfam" id="PF00892">
    <property type="entry name" value="EamA"/>
    <property type="match status" value="2"/>
</dbReference>
<feature type="transmembrane region" description="Helical" evidence="6">
    <location>
        <begin position="75"/>
        <end position="98"/>
    </location>
</feature>
<evidence type="ECO:0000256" key="6">
    <source>
        <dbReference type="SAM" id="Phobius"/>
    </source>
</evidence>
<gene>
    <name evidence="8" type="ORF">F8O05_14465</name>
</gene>
<sequence>MSTAPASNQNRSFGLLDWVLLIGTGSMWGAGFLFVRLGLVDLDPRTIVWGRLLLGAIIVTLMPRAWQTLKHRRDWWLVVLLALVWMALPFMLIAFAQLTIDSALAGMINGIAPLVTALVAALVFRIRPSKTLAAGLTIGFLGIIIVLLPSLNGSASVGGILMMLLASTFYGIAFNVTGVLQQRGNGALAVVWRALLVATAVTTPLGILGLGNSSLTWGGIGAVTGLGVLSTGAAFITFQLLVGRVGSSRASIATYLTPVVAMLLGVIVVAEHLHPVSIGGMVLVLLGAYLASKGRKVPGSSD</sequence>
<proteinExistence type="inferred from homology"/>
<feature type="transmembrane region" description="Helical" evidence="6">
    <location>
        <begin position="12"/>
        <end position="34"/>
    </location>
</feature>
<evidence type="ECO:0000259" key="7">
    <source>
        <dbReference type="Pfam" id="PF00892"/>
    </source>
</evidence>
<feature type="transmembrane region" description="Helical" evidence="6">
    <location>
        <begin position="276"/>
        <end position="292"/>
    </location>
</feature>
<feature type="transmembrane region" description="Helical" evidence="6">
    <location>
        <begin position="190"/>
        <end position="211"/>
    </location>
</feature>
<protein>
    <submittedName>
        <fullName evidence="8">DMT family transporter</fullName>
    </submittedName>
</protein>